<comment type="caution">
    <text evidence="19">The sequence shown here is derived from an EMBL/GenBank/DDBJ whole genome shotgun (WGS) entry which is preliminary data.</text>
</comment>
<keyword evidence="5" id="KW-0633">Potassium transport</keyword>
<dbReference type="InterPro" id="IPR044880">
    <property type="entry name" value="NCX_ion-bd_dom_sf"/>
</dbReference>
<dbReference type="FunFam" id="1.20.1420.30:FF:000009">
    <property type="entry name" value="sodium/potassium/calcium exchanger 5 isoform X2"/>
    <property type="match status" value="1"/>
</dbReference>
<keyword evidence="15 17" id="KW-0472">Membrane</keyword>
<evidence type="ECO:0000256" key="9">
    <source>
        <dbReference type="ARBA" id="ARBA00022837"/>
    </source>
</evidence>
<keyword evidence="7 17" id="KW-0812">Transmembrane</keyword>
<evidence type="ECO:0000256" key="12">
    <source>
        <dbReference type="ARBA" id="ARBA00022989"/>
    </source>
</evidence>
<keyword evidence="8" id="KW-0732">Signal</keyword>
<dbReference type="PANTHER" id="PTHR10846">
    <property type="entry name" value="SODIUM/POTASSIUM/CALCIUM EXCHANGER"/>
    <property type="match status" value="1"/>
</dbReference>
<name>A0AAW1VF75_9CUCU</name>
<evidence type="ECO:0000256" key="11">
    <source>
        <dbReference type="ARBA" id="ARBA00022958"/>
    </source>
</evidence>
<evidence type="ECO:0000256" key="14">
    <source>
        <dbReference type="ARBA" id="ARBA00023065"/>
    </source>
</evidence>
<evidence type="ECO:0000313" key="19">
    <source>
        <dbReference type="EMBL" id="KAK9892074.1"/>
    </source>
</evidence>
<keyword evidence="13" id="KW-0915">Sodium</keyword>
<evidence type="ECO:0000256" key="15">
    <source>
        <dbReference type="ARBA" id="ARBA00023136"/>
    </source>
</evidence>
<comment type="similarity">
    <text evidence="2">Belongs to the Ca(2+):cation antiporter (CaCA) (TC 2.A.19) family. SLC24A subfamily.</text>
</comment>
<evidence type="ECO:0000256" key="4">
    <source>
        <dbReference type="ARBA" id="ARBA00022449"/>
    </source>
</evidence>
<dbReference type="GO" id="GO:0015293">
    <property type="term" value="F:symporter activity"/>
    <property type="evidence" value="ECO:0007669"/>
    <property type="project" value="UniProtKB-KW"/>
</dbReference>
<feature type="transmembrane region" description="Helical" evidence="17">
    <location>
        <begin position="162"/>
        <end position="184"/>
    </location>
</feature>
<evidence type="ECO:0000259" key="18">
    <source>
        <dbReference type="Pfam" id="PF01699"/>
    </source>
</evidence>
<keyword evidence="14" id="KW-0406">Ion transport</keyword>
<keyword evidence="12 17" id="KW-1133">Transmembrane helix</keyword>
<evidence type="ECO:0000256" key="17">
    <source>
        <dbReference type="SAM" id="Phobius"/>
    </source>
</evidence>
<evidence type="ECO:0000256" key="3">
    <source>
        <dbReference type="ARBA" id="ARBA00022448"/>
    </source>
</evidence>
<sequence>MHLEILMVPESDVTLTQQEELMCSERDSGRTSEKGPILTQSGKTGTAPDLLQHFRRMSSVRARKSLTSQAVVCLQVGEPEEEPPEAMDMGWPSGARKRITYIILAPIVFPLWLTLPDTRSPRGKKWFPVTFLGSIVWIAAYSYLMVWWANMVGHTVEIPPEVMGLTFLAAGTSIPDLITSVIVARKGFGDMAVSSSVGSNIFDVTVG</sequence>
<keyword evidence="3" id="KW-0813">Transport</keyword>
<comment type="subcellular location">
    <subcellularLocation>
        <location evidence="1">Membrane</location>
        <topology evidence="1">Multi-pass membrane protein</topology>
    </subcellularLocation>
</comment>
<proteinExistence type="inferred from homology"/>
<dbReference type="Gene3D" id="1.20.1420.30">
    <property type="entry name" value="NCX, central ion-binding region"/>
    <property type="match status" value="1"/>
</dbReference>
<dbReference type="InterPro" id="IPR004481">
    <property type="entry name" value="K/Na/Ca-exchanger"/>
</dbReference>
<feature type="domain" description="Sodium/calcium exchanger membrane region" evidence="18">
    <location>
        <begin position="128"/>
        <end position="207"/>
    </location>
</feature>
<evidence type="ECO:0000256" key="8">
    <source>
        <dbReference type="ARBA" id="ARBA00022729"/>
    </source>
</evidence>
<keyword evidence="6" id="KW-0109">Calcium transport</keyword>
<evidence type="ECO:0000313" key="20">
    <source>
        <dbReference type="Proteomes" id="UP001431783"/>
    </source>
</evidence>
<keyword evidence="10" id="KW-0769">Symport</keyword>
<dbReference type="PANTHER" id="PTHR10846:SF72">
    <property type="entry name" value="SODIUM_POTASSIUM_CALCIUM EXCHANGER NCKX30C"/>
    <property type="match status" value="1"/>
</dbReference>
<accession>A0AAW1VF75</accession>
<reference evidence="19 20" key="1">
    <citation type="submission" date="2023-03" db="EMBL/GenBank/DDBJ databases">
        <title>Genome insight into feeding habits of ladybird beetles.</title>
        <authorList>
            <person name="Li H.-S."/>
            <person name="Huang Y.-H."/>
            <person name="Pang H."/>
        </authorList>
    </citation>
    <scope>NUCLEOTIDE SEQUENCE [LARGE SCALE GENOMIC DNA]</scope>
    <source>
        <strain evidence="19">SYSU_2023b</strain>
        <tissue evidence="19">Whole body</tissue>
    </source>
</reference>
<dbReference type="GO" id="GO:0008273">
    <property type="term" value="F:calcium, potassium:sodium antiporter activity"/>
    <property type="evidence" value="ECO:0007669"/>
    <property type="project" value="TreeGrafter"/>
</dbReference>
<evidence type="ECO:0000256" key="7">
    <source>
        <dbReference type="ARBA" id="ARBA00022692"/>
    </source>
</evidence>
<dbReference type="EMBL" id="JARQZJ010000132">
    <property type="protein sequence ID" value="KAK9892074.1"/>
    <property type="molecule type" value="Genomic_DNA"/>
</dbReference>
<evidence type="ECO:0000256" key="6">
    <source>
        <dbReference type="ARBA" id="ARBA00022568"/>
    </source>
</evidence>
<dbReference type="GO" id="GO:0005262">
    <property type="term" value="F:calcium channel activity"/>
    <property type="evidence" value="ECO:0007669"/>
    <property type="project" value="TreeGrafter"/>
</dbReference>
<evidence type="ECO:0000256" key="5">
    <source>
        <dbReference type="ARBA" id="ARBA00022538"/>
    </source>
</evidence>
<keyword evidence="20" id="KW-1185">Reference proteome</keyword>
<gene>
    <name evidence="19" type="ORF">WA026_018274</name>
</gene>
<dbReference type="AlphaFoldDB" id="A0AAW1VF75"/>
<dbReference type="InterPro" id="IPR004837">
    <property type="entry name" value="NaCa_Exmemb"/>
</dbReference>
<keyword evidence="16" id="KW-0739">Sodium transport</keyword>
<feature type="transmembrane region" description="Helical" evidence="17">
    <location>
        <begin position="127"/>
        <end position="150"/>
    </location>
</feature>
<keyword evidence="11" id="KW-0630">Potassium</keyword>
<evidence type="ECO:0000256" key="13">
    <source>
        <dbReference type="ARBA" id="ARBA00023053"/>
    </source>
</evidence>
<keyword evidence="4" id="KW-0050">Antiport</keyword>
<organism evidence="19 20">
    <name type="scientific">Henosepilachna vigintioctopunctata</name>
    <dbReference type="NCBI Taxonomy" id="420089"/>
    <lineage>
        <taxon>Eukaryota</taxon>
        <taxon>Metazoa</taxon>
        <taxon>Ecdysozoa</taxon>
        <taxon>Arthropoda</taxon>
        <taxon>Hexapoda</taxon>
        <taxon>Insecta</taxon>
        <taxon>Pterygota</taxon>
        <taxon>Neoptera</taxon>
        <taxon>Endopterygota</taxon>
        <taxon>Coleoptera</taxon>
        <taxon>Polyphaga</taxon>
        <taxon>Cucujiformia</taxon>
        <taxon>Coccinelloidea</taxon>
        <taxon>Coccinellidae</taxon>
        <taxon>Epilachninae</taxon>
        <taxon>Epilachnini</taxon>
        <taxon>Henosepilachna</taxon>
    </lineage>
</organism>
<dbReference type="GO" id="GO:0005886">
    <property type="term" value="C:plasma membrane"/>
    <property type="evidence" value="ECO:0007669"/>
    <property type="project" value="TreeGrafter"/>
</dbReference>
<keyword evidence="9" id="KW-0106">Calcium</keyword>
<evidence type="ECO:0000256" key="1">
    <source>
        <dbReference type="ARBA" id="ARBA00004141"/>
    </source>
</evidence>
<dbReference type="Pfam" id="PF01699">
    <property type="entry name" value="Na_Ca_ex"/>
    <property type="match status" value="1"/>
</dbReference>
<evidence type="ECO:0000256" key="2">
    <source>
        <dbReference type="ARBA" id="ARBA00005364"/>
    </source>
</evidence>
<feature type="transmembrane region" description="Helical" evidence="17">
    <location>
        <begin position="99"/>
        <end position="115"/>
    </location>
</feature>
<dbReference type="Proteomes" id="UP001431783">
    <property type="component" value="Unassembled WGS sequence"/>
</dbReference>
<evidence type="ECO:0000256" key="10">
    <source>
        <dbReference type="ARBA" id="ARBA00022847"/>
    </source>
</evidence>
<dbReference type="GO" id="GO:0006874">
    <property type="term" value="P:intracellular calcium ion homeostasis"/>
    <property type="evidence" value="ECO:0007669"/>
    <property type="project" value="TreeGrafter"/>
</dbReference>
<evidence type="ECO:0000256" key="16">
    <source>
        <dbReference type="ARBA" id="ARBA00023201"/>
    </source>
</evidence>
<protein>
    <recommendedName>
        <fullName evidence="18">Sodium/calcium exchanger membrane region domain-containing protein</fullName>
    </recommendedName>
</protein>